<reference evidence="2" key="1">
    <citation type="submission" date="2015-10" db="EMBL/GenBank/DDBJ databases">
        <authorList>
            <person name="Regsiter A."/>
            <person name="william w."/>
        </authorList>
    </citation>
    <scope>NUCLEOTIDE SEQUENCE</scope>
    <source>
        <strain evidence="2">Montdore</strain>
    </source>
</reference>
<feature type="compositionally biased region" description="Acidic residues" evidence="1">
    <location>
        <begin position="812"/>
        <end position="836"/>
    </location>
</feature>
<protein>
    <submittedName>
        <fullName evidence="2">Uncharacterized protein</fullName>
    </submittedName>
</protein>
<feature type="region of interest" description="Disordered" evidence="1">
    <location>
        <begin position="40"/>
        <end position="194"/>
    </location>
</feature>
<dbReference type="Proteomes" id="UP001412239">
    <property type="component" value="Unassembled WGS sequence"/>
</dbReference>
<gene>
    <name evidence="2" type="ORF">GSTUAT00004632001</name>
</gene>
<dbReference type="AlphaFoldDB" id="A0A292PXB8"/>
<evidence type="ECO:0000313" key="3">
    <source>
        <dbReference type="Proteomes" id="UP001412239"/>
    </source>
</evidence>
<feature type="region of interest" description="Disordered" evidence="1">
    <location>
        <begin position="628"/>
        <end position="836"/>
    </location>
</feature>
<feature type="region of interest" description="Disordered" evidence="1">
    <location>
        <begin position="216"/>
        <end position="324"/>
    </location>
</feature>
<dbReference type="EMBL" id="LN891026">
    <property type="protein sequence ID" value="CUS11268.1"/>
    <property type="molecule type" value="Genomic_DNA"/>
</dbReference>
<name>A0A292PXB8_9PEZI</name>
<proteinExistence type="predicted"/>
<evidence type="ECO:0000313" key="2">
    <source>
        <dbReference type="EMBL" id="CUS11268.1"/>
    </source>
</evidence>
<feature type="region of interest" description="Disordered" evidence="1">
    <location>
        <begin position="590"/>
        <end position="610"/>
    </location>
</feature>
<sequence>MTDPPLPEFRSEATEALDLILGLNPEPPYSVDIAQLFADALGPSPDSQPLPAGPPVVGSQLSATRGGDTDPPPPVNSATGGTQPVALTIDHQGTPEAFLGSSVSNGQFPAPSTGGSIESQAAGELSQRHSATRPPSRRQTMAPNPWVVGREDPIMTGLLMAGPYSAPRRDQDFSGAFRPGSQNPTLYDPESDPYHCDLGALAESVEDEVISAFSQDWLAESDEGESMSGLSTGLAEGNDLNSPSVSLQMGDVSGPGSESDEDTPQHEAQEAGIESSGSSEQQPATKRQGINQQNQLPGHVLGNTSAKDGLGIDERPYGGGKGIPDWVLDLMAADKEEEDIFAGERDHEMEEEGSLSPRRSQGGYPLMGTAVSSAESAEPAESVGPAEFIKGGQGVATGTSTSAQRGEKSMTKVPKPGFSVGVGIDPPNFNRVDYKFYPDDLDSDTRSDRLLFAMPLRNAAEYTDFPDAMEDEPELQRRPRGRPRKIRATEKVVAPAQNPVENNLQDPLGNTAQNTVQVTVQNNMQTTITDVGPHQGPLVHLGWLVPYQKGEVICLVGCKSLPGTIGCLRCFDLRFPGYRKRENMNPLMITRRLGPDGGPTEGVKDVQEQSGLLAPPKGKEAIARSIAESTASAQRHHLAQDKYQAVESEDGDDEQTQLGSSKAVSRKRSLVASAAQQSLPPSWEPRATRSTAELSTLPAKRTASVSSNMLSTAGHTPGRGSVTKSTGPKNRRNQARDARGKFVSSTGKVGDASTSTAKTQAKAKQTRKRAATSGFQKYTAKAKAVLDSPEEEDRTPPFPGHWSGDDVGPVESECEGEPQSDADSAVEEGSEYDDGS</sequence>
<feature type="compositionally biased region" description="Low complexity" evidence="1">
    <location>
        <begin position="752"/>
        <end position="763"/>
    </location>
</feature>
<feature type="compositionally biased region" description="Low complexity" evidence="1">
    <location>
        <begin position="370"/>
        <end position="387"/>
    </location>
</feature>
<feature type="compositionally biased region" description="Polar residues" evidence="1">
    <location>
        <begin position="275"/>
        <end position="306"/>
    </location>
</feature>
<accession>A0A292PXB8</accession>
<feature type="region of interest" description="Disordered" evidence="1">
    <location>
        <begin position="343"/>
        <end position="419"/>
    </location>
</feature>
<evidence type="ECO:0000256" key="1">
    <source>
        <dbReference type="SAM" id="MobiDB-lite"/>
    </source>
</evidence>
<feature type="compositionally biased region" description="Polar residues" evidence="1">
    <location>
        <begin position="703"/>
        <end position="714"/>
    </location>
</feature>
<keyword evidence="3" id="KW-1185">Reference proteome</keyword>
<organism evidence="2 3">
    <name type="scientific">Tuber aestivum</name>
    <name type="common">summer truffle</name>
    <dbReference type="NCBI Taxonomy" id="59557"/>
    <lineage>
        <taxon>Eukaryota</taxon>
        <taxon>Fungi</taxon>
        <taxon>Dikarya</taxon>
        <taxon>Ascomycota</taxon>
        <taxon>Pezizomycotina</taxon>
        <taxon>Pezizomycetes</taxon>
        <taxon>Pezizales</taxon>
        <taxon>Tuberaceae</taxon>
        <taxon>Tuber</taxon>
    </lineage>
</organism>